<evidence type="ECO:0000259" key="2">
    <source>
        <dbReference type="Pfam" id="PF08327"/>
    </source>
</evidence>
<dbReference type="Proteomes" id="UP001321498">
    <property type="component" value="Chromosome"/>
</dbReference>
<proteinExistence type="inferred from homology"/>
<protein>
    <submittedName>
        <fullName evidence="3">ATPase</fullName>
    </submittedName>
</protein>
<dbReference type="InterPro" id="IPR013538">
    <property type="entry name" value="ASHA1/2-like_C"/>
</dbReference>
<dbReference type="InterPro" id="IPR023393">
    <property type="entry name" value="START-like_dom_sf"/>
</dbReference>
<evidence type="ECO:0000313" key="4">
    <source>
        <dbReference type="Proteomes" id="UP001321498"/>
    </source>
</evidence>
<name>A0ABN6XU15_9MICO</name>
<evidence type="ECO:0000256" key="1">
    <source>
        <dbReference type="ARBA" id="ARBA00006817"/>
    </source>
</evidence>
<organism evidence="3 4">
    <name type="scientific">Naasia aerilata</name>
    <dbReference type="NCBI Taxonomy" id="1162966"/>
    <lineage>
        <taxon>Bacteria</taxon>
        <taxon>Bacillati</taxon>
        <taxon>Actinomycetota</taxon>
        <taxon>Actinomycetes</taxon>
        <taxon>Micrococcales</taxon>
        <taxon>Microbacteriaceae</taxon>
        <taxon>Naasia</taxon>
    </lineage>
</organism>
<accession>A0ABN6XU15</accession>
<keyword evidence="4" id="KW-1185">Reference proteome</keyword>
<dbReference type="EMBL" id="AP027731">
    <property type="protein sequence ID" value="BDZ47146.1"/>
    <property type="molecule type" value="Genomic_DNA"/>
</dbReference>
<dbReference type="SUPFAM" id="SSF55961">
    <property type="entry name" value="Bet v1-like"/>
    <property type="match status" value="1"/>
</dbReference>
<dbReference type="RefSeq" id="WP_286277097.1">
    <property type="nucleotide sequence ID" value="NZ_AP027731.1"/>
</dbReference>
<evidence type="ECO:0000313" key="3">
    <source>
        <dbReference type="EMBL" id="BDZ47146.1"/>
    </source>
</evidence>
<dbReference type="Gene3D" id="3.30.530.20">
    <property type="match status" value="1"/>
</dbReference>
<reference evidence="4" key="1">
    <citation type="journal article" date="2019" name="Int. J. Syst. Evol. Microbiol.">
        <title>The Global Catalogue of Microorganisms (GCM) 10K type strain sequencing project: providing services to taxonomists for standard genome sequencing and annotation.</title>
        <authorList>
            <consortium name="The Broad Institute Genomics Platform"/>
            <consortium name="The Broad Institute Genome Sequencing Center for Infectious Disease"/>
            <person name="Wu L."/>
            <person name="Ma J."/>
        </authorList>
    </citation>
    <scope>NUCLEOTIDE SEQUENCE [LARGE SCALE GENOMIC DNA]</scope>
    <source>
        <strain evidence="4">NBRC 108725</strain>
    </source>
</reference>
<feature type="domain" description="Activator of Hsp90 ATPase homologue 1/2-like C-terminal" evidence="2">
    <location>
        <begin position="17"/>
        <end position="145"/>
    </location>
</feature>
<comment type="similarity">
    <text evidence="1">Belongs to the AHA1 family.</text>
</comment>
<dbReference type="Pfam" id="PF08327">
    <property type="entry name" value="AHSA1"/>
    <property type="match status" value="1"/>
</dbReference>
<sequence length="155" mass="17053">MTEPDPRAAQVYRLFIKATPEAVWDAITKPEWTAQYFYGARVETTGEAGASFRYRSPNGMELWGDETVLESDPPRRLVVGWRSLYDESLREEPASQVTWEIEPQDGGVTLLTLTHDRLEQSPGTAADVSGTGWMFVLSGLKSALETGSGLVPSGT</sequence>
<gene>
    <name evidence="3" type="ORF">GCM10025866_30550</name>
</gene>
<dbReference type="CDD" id="cd08893">
    <property type="entry name" value="SRPBCC_CalC_Aha1-like_GntR-HTH"/>
    <property type="match status" value="1"/>
</dbReference>